<dbReference type="Proteomes" id="UP001158049">
    <property type="component" value="Unassembled WGS sequence"/>
</dbReference>
<dbReference type="InterPro" id="IPR017830">
    <property type="entry name" value="SQase_HpnE"/>
</dbReference>
<evidence type="ECO:0000259" key="1">
    <source>
        <dbReference type="Pfam" id="PF01593"/>
    </source>
</evidence>
<dbReference type="InterPro" id="IPR050464">
    <property type="entry name" value="Zeta_carotene_desat/Oxidored"/>
</dbReference>
<evidence type="ECO:0000313" key="3">
    <source>
        <dbReference type="Proteomes" id="UP001158049"/>
    </source>
</evidence>
<gene>
    <name evidence="2" type="ORF">SAMN06295970_102364</name>
</gene>
<dbReference type="Pfam" id="PF01593">
    <property type="entry name" value="Amino_oxidase"/>
    <property type="match status" value="1"/>
</dbReference>
<dbReference type="RefSeq" id="WP_283441160.1">
    <property type="nucleotide sequence ID" value="NZ_FXUL01000002.1"/>
</dbReference>
<proteinExistence type="predicted"/>
<dbReference type="Gene3D" id="3.50.50.60">
    <property type="entry name" value="FAD/NAD(P)-binding domain"/>
    <property type="match status" value="2"/>
</dbReference>
<organism evidence="2 3">
    <name type="scientific">Noviherbaspirillum suwonense</name>
    <dbReference type="NCBI Taxonomy" id="1224511"/>
    <lineage>
        <taxon>Bacteria</taxon>
        <taxon>Pseudomonadati</taxon>
        <taxon>Pseudomonadota</taxon>
        <taxon>Betaproteobacteria</taxon>
        <taxon>Burkholderiales</taxon>
        <taxon>Oxalobacteraceae</taxon>
        <taxon>Noviherbaspirillum</taxon>
    </lineage>
</organism>
<dbReference type="NCBIfam" id="TIGR03467">
    <property type="entry name" value="HpnE"/>
    <property type="match status" value="1"/>
</dbReference>
<dbReference type="InterPro" id="IPR002937">
    <property type="entry name" value="Amino_oxidase"/>
</dbReference>
<sequence length="450" mass="47858">MSVASPGDAARLPGRTGPGAPQRVAVVGGGWAGCAAAVELAARGAAVTVYEASRTLGGRARAVNVHGKSLDNGQHILLGAYRETLRLMRQVGIAERPALLRLPLQMVYPEGDGMHFVAPRLPAPLHVGLALLRSRGLARPDKLALARFSTAARWMGWQLNQDCSVSELLARFDQTDRLVQLMWRPLCIAALNTPPERASAQVFLNVLRDSLGARRAASDMLLPRVDLSALFPQRAAAYVESRGGKVVHGVAVDTLERDGECWRLRDAVHDAVVIATPPAQAAALLAAHAPDLSMPAFEWESITTVYLQYAAGLRLERPFFALVDQPDAGCWGQFVFDRGQLNDADAGLLAVVISASGPALDLGNDSLPPLVAAQLAQALRMPALATPEWTRVISEKRATFACTPALQRPSNDVGIDGLALAGDYTAGDYPATLESAVRSGMAAATLVARR</sequence>
<accession>A0ABY1PXP7</accession>
<comment type="caution">
    <text evidence="2">The sequence shown here is derived from an EMBL/GenBank/DDBJ whole genome shotgun (WGS) entry which is preliminary data.</text>
</comment>
<dbReference type="EMBL" id="FXUL01000002">
    <property type="protein sequence ID" value="SMP49975.1"/>
    <property type="molecule type" value="Genomic_DNA"/>
</dbReference>
<dbReference type="InterPro" id="IPR036188">
    <property type="entry name" value="FAD/NAD-bd_sf"/>
</dbReference>
<reference evidence="2 3" key="1">
    <citation type="submission" date="2017-05" db="EMBL/GenBank/DDBJ databases">
        <authorList>
            <person name="Varghese N."/>
            <person name="Submissions S."/>
        </authorList>
    </citation>
    <scope>NUCLEOTIDE SEQUENCE [LARGE SCALE GENOMIC DNA]</scope>
    <source>
        <strain evidence="2 3">DSM 26001</strain>
    </source>
</reference>
<dbReference type="PANTHER" id="PTHR42923">
    <property type="entry name" value="PROTOPORPHYRINOGEN OXIDASE"/>
    <property type="match status" value="1"/>
</dbReference>
<protein>
    <submittedName>
        <fullName evidence="2">Squalene-associated FAD-dependent desaturase</fullName>
    </submittedName>
</protein>
<feature type="domain" description="Amine oxidase" evidence="1">
    <location>
        <begin position="32"/>
        <end position="447"/>
    </location>
</feature>
<keyword evidence="3" id="KW-1185">Reference proteome</keyword>
<dbReference type="Gene3D" id="3.90.660.10">
    <property type="match status" value="1"/>
</dbReference>
<evidence type="ECO:0000313" key="2">
    <source>
        <dbReference type="EMBL" id="SMP49975.1"/>
    </source>
</evidence>
<name>A0ABY1PXP7_9BURK</name>
<dbReference type="SUPFAM" id="SSF51905">
    <property type="entry name" value="FAD/NAD(P)-binding domain"/>
    <property type="match status" value="1"/>
</dbReference>
<dbReference type="PANTHER" id="PTHR42923:SF47">
    <property type="entry name" value="BLR3003 PROTEIN"/>
    <property type="match status" value="1"/>
</dbReference>